<evidence type="ECO:0000256" key="6">
    <source>
        <dbReference type="ARBA" id="ARBA00022989"/>
    </source>
</evidence>
<keyword evidence="5" id="KW-0378">Hydrolase</keyword>
<accession>A0A9P4J893</accession>
<dbReference type="InterPro" id="IPR027417">
    <property type="entry name" value="P-loop_NTPase"/>
</dbReference>
<feature type="region of interest" description="Disordered" evidence="12">
    <location>
        <begin position="52"/>
        <end position="92"/>
    </location>
</feature>
<dbReference type="InterPro" id="IPR045063">
    <property type="entry name" value="Dynamin_N"/>
</dbReference>
<proteinExistence type="predicted"/>
<evidence type="ECO:0000256" key="3">
    <source>
        <dbReference type="ARBA" id="ARBA00022741"/>
    </source>
</evidence>
<dbReference type="Pfam" id="PF00350">
    <property type="entry name" value="Dynamin_N"/>
    <property type="match status" value="1"/>
</dbReference>
<evidence type="ECO:0000256" key="1">
    <source>
        <dbReference type="ARBA" id="ARBA00004374"/>
    </source>
</evidence>
<evidence type="ECO:0000256" key="7">
    <source>
        <dbReference type="ARBA" id="ARBA00023054"/>
    </source>
</evidence>
<evidence type="ECO:0000256" key="2">
    <source>
        <dbReference type="ARBA" id="ARBA00022692"/>
    </source>
</evidence>
<dbReference type="EMBL" id="ML996081">
    <property type="protein sequence ID" value="KAF2156591.1"/>
    <property type="molecule type" value="Genomic_DNA"/>
</dbReference>
<keyword evidence="2" id="KW-0812">Transmembrane</keyword>
<evidence type="ECO:0000256" key="12">
    <source>
        <dbReference type="SAM" id="MobiDB-lite"/>
    </source>
</evidence>
<evidence type="ECO:0000313" key="14">
    <source>
        <dbReference type="EMBL" id="KAF2156591.1"/>
    </source>
</evidence>
<feature type="compositionally biased region" description="Gly residues" evidence="12">
    <location>
        <begin position="493"/>
        <end position="502"/>
    </location>
</feature>
<dbReference type="InterPro" id="IPR027094">
    <property type="entry name" value="Mitofusin_fam"/>
</dbReference>
<feature type="compositionally biased region" description="Low complexity" evidence="12">
    <location>
        <begin position="1"/>
        <end position="19"/>
    </location>
</feature>
<keyword evidence="3" id="KW-0547">Nucleotide-binding</keyword>
<dbReference type="GO" id="GO:0003924">
    <property type="term" value="F:GTPase activity"/>
    <property type="evidence" value="ECO:0007669"/>
    <property type="project" value="InterPro"/>
</dbReference>
<feature type="compositionally biased region" description="Basic and acidic residues" evidence="12">
    <location>
        <begin position="534"/>
        <end position="544"/>
    </location>
</feature>
<keyword evidence="4" id="KW-1000">Mitochondrion outer membrane</keyword>
<feature type="region of interest" description="Disordered" evidence="12">
    <location>
        <begin position="1"/>
        <end position="39"/>
    </location>
</feature>
<evidence type="ECO:0000313" key="15">
    <source>
        <dbReference type="Proteomes" id="UP000799439"/>
    </source>
</evidence>
<evidence type="ECO:0000256" key="9">
    <source>
        <dbReference type="ARBA" id="ARBA00023134"/>
    </source>
</evidence>
<dbReference type="Proteomes" id="UP000799439">
    <property type="component" value="Unassembled WGS sequence"/>
</dbReference>
<sequence length="950" mass="102976">MSFDGASHSSSSTPGPSSSRPRHSMPARPQYMTVGSGSDPAYAAGLRSLIDQDSGYGGSLADDESMSRGWVPDSPSSLGTPDRLGPMSSGDHERRAMASHILQLQYNQNRTALARAINQTVDVLKRLQDMNSKWPAHYPTVKRPRSPSPSRNDPRPGLHHTQSTFDNHYEPQSRQRPAGLQRAGTSLGELSSKSDASGHSRSQSTEPRLVTPQLAQQFSVLKIELKMEGASQTELVHSLEKQSIASLLDGQINNSIRHLFSLRERIEDTASKVLVTGDLNAGKSTFCNALLRRKVLPEDQQPCTAIFCEVLDVRENGGFEEVHAVPIGVNYNRNDESTYHVYELKQLEDIVINNEQYYQCKVYVKDIRTVDQSLLNNGVVDIALIDAPGLNNDSLKTTAVFARQEEIDVVVFVVSAANHFTLSAKEFIFNAAREKAYIFMVVNGFDNIRDKKRCQGTILKQVAQLSPATFKESAELVHFVSSNAIPVAPAGPAGSGGSGSSGDPGDDASDDGSGGDENDEDLGKHGSPGSPTPDKAKGKEKEKIDDFNELEASLRRFVLEKRARSKLAPARTYLMNVLGDLHSLASVNRDVAASELERVERELSDLEPAYEKSKRSRSDASDNADALIEDESAAVYSYTRDTLTASIGGIGKADLGVHYPGLFGVYDYADALKRAMLDSVARTVAACEANARNRTISGVNAIKNLGILHLGDGYQDLTFKSDKMFRSRRDALARQVDVDVEVWDFFNIAALWERQEKVAGTGMAVTVAGVVGGRLFGGVGWVDSALGVAKVVGGSGGLRRLVVPGLALVGEFPSALNLSPAILVSFDTDIDPTAALTISYALSSIPTTLPPTLAKKLSASLAELDYTHANAARISTEVRRALSYPSTRLRESLQRGVEKLADERESKRKVKAESDVARKYFSNLVREAGDVRARVEGVDLENVQAQAALG</sequence>
<feature type="compositionally biased region" description="Acidic residues" evidence="12">
    <location>
        <begin position="504"/>
        <end position="520"/>
    </location>
</feature>
<feature type="domain" description="Dynamin-type G" evidence="13">
    <location>
        <begin position="267"/>
        <end position="588"/>
    </location>
</feature>
<protein>
    <recommendedName>
        <fullName evidence="13">Dynamin-type G domain-containing protein</fullName>
    </recommendedName>
</protein>
<comment type="subcellular location">
    <subcellularLocation>
        <location evidence="1">Mitochondrion outer membrane</location>
        <topology evidence="1">Multi-pass membrane protein</topology>
    </subcellularLocation>
</comment>
<feature type="region of interest" description="Disordered" evidence="12">
    <location>
        <begin position="488"/>
        <end position="544"/>
    </location>
</feature>
<feature type="compositionally biased region" description="Polar residues" evidence="12">
    <location>
        <begin position="188"/>
        <end position="206"/>
    </location>
</feature>
<dbReference type="GO" id="GO:0051646">
    <property type="term" value="P:mitochondrion localization"/>
    <property type="evidence" value="ECO:0007669"/>
    <property type="project" value="TreeGrafter"/>
</dbReference>
<dbReference type="Gene3D" id="3.40.50.300">
    <property type="entry name" value="P-loop containing nucleotide triphosphate hydrolases"/>
    <property type="match status" value="1"/>
</dbReference>
<dbReference type="InterPro" id="IPR030381">
    <property type="entry name" value="G_DYNAMIN_dom"/>
</dbReference>
<evidence type="ECO:0000256" key="10">
    <source>
        <dbReference type="ARBA" id="ARBA00023136"/>
    </source>
</evidence>
<dbReference type="GO" id="GO:0008053">
    <property type="term" value="P:mitochondrial fusion"/>
    <property type="evidence" value="ECO:0007669"/>
    <property type="project" value="TreeGrafter"/>
</dbReference>
<dbReference type="AlphaFoldDB" id="A0A9P4J893"/>
<keyword evidence="6" id="KW-1133">Transmembrane helix</keyword>
<gene>
    <name evidence="14" type="ORF">K461DRAFT_308883</name>
</gene>
<dbReference type="PROSITE" id="PS51718">
    <property type="entry name" value="G_DYNAMIN_2"/>
    <property type="match status" value="1"/>
</dbReference>
<evidence type="ECO:0000256" key="5">
    <source>
        <dbReference type="ARBA" id="ARBA00022801"/>
    </source>
</evidence>
<keyword evidence="8" id="KW-0496">Mitochondrion</keyword>
<dbReference type="PANTHER" id="PTHR10465">
    <property type="entry name" value="TRANSMEMBRANE GTPASE FZO1"/>
    <property type="match status" value="1"/>
</dbReference>
<evidence type="ECO:0000259" key="13">
    <source>
        <dbReference type="PROSITE" id="PS51718"/>
    </source>
</evidence>
<comment type="caution">
    <text evidence="14">The sequence shown here is derived from an EMBL/GenBank/DDBJ whole genome shotgun (WGS) entry which is preliminary data.</text>
</comment>
<dbReference type="PANTHER" id="PTHR10465:SF0">
    <property type="entry name" value="SARCALUMENIN"/>
    <property type="match status" value="1"/>
</dbReference>
<dbReference type="FunFam" id="3.40.50.300:FF:000638">
    <property type="entry name" value="Transmembrane GTPase Fzo1, putative"/>
    <property type="match status" value="1"/>
</dbReference>
<name>A0A9P4J893_9PEZI</name>
<dbReference type="GO" id="GO:0005525">
    <property type="term" value="F:GTP binding"/>
    <property type="evidence" value="ECO:0007669"/>
    <property type="project" value="UniProtKB-KW"/>
</dbReference>
<evidence type="ECO:0000256" key="8">
    <source>
        <dbReference type="ARBA" id="ARBA00023128"/>
    </source>
</evidence>
<organism evidence="14 15">
    <name type="scientific">Myriangium duriaei CBS 260.36</name>
    <dbReference type="NCBI Taxonomy" id="1168546"/>
    <lineage>
        <taxon>Eukaryota</taxon>
        <taxon>Fungi</taxon>
        <taxon>Dikarya</taxon>
        <taxon>Ascomycota</taxon>
        <taxon>Pezizomycotina</taxon>
        <taxon>Dothideomycetes</taxon>
        <taxon>Dothideomycetidae</taxon>
        <taxon>Myriangiales</taxon>
        <taxon>Myriangiaceae</taxon>
        <taxon>Myriangium</taxon>
    </lineage>
</organism>
<dbReference type="OrthoDB" id="9984778at2759"/>
<comment type="catalytic activity">
    <reaction evidence="11">
        <text>GTP + H2O = GDP + phosphate + H(+)</text>
        <dbReference type="Rhea" id="RHEA:19669"/>
        <dbReference type="ChEBI" id="CHEBI:15377"/>
        <dbReference type="ChEBI" id="CHEBI:15378"/>
        <dbReference type="ChEBI" id="CHEBI:37565"/>
        <dbReference type="ChEBI" id="CHEBI:43474"/>
        <dbReference type="ChEBI" id="CHEBI:58189"/>
    </reaction>
</comment>
<evidence type="ECO:0000256" key="4">
    <source>
        <dbReference type="ARBA" id="ARBA00022787"/>
    </source>
</evidence>
<keyword evidence="7" id="KW-0175">Coiled coil</keyword>
<keyword evidence="15" id="KW-1185">Reference proteome</keyword>
<keyword evidence="10" id="KW-0472">Membrane</keyword>
<dbReference type="SUPFAM" id="SSF52540">
    <property type="entry name" value="P-loop containing nucleoside triphosphate hydrolases"/>
    <property type="match status" value="1"/>
</dbReference>
<reference evidence="14" key="1">
    <citation type="journal article" date="2020" name="Stud. Mycol.">
        <title>101 Dothideomycetes genomes: a test case for predicting lifestyles and emergence of pathogens.</title>
        <authorList>
            <person name="Haridas S."/>
            <person name="Albert R."/>
            <person name="Binder M."/>
            <person name="Bloem J."/>
            <person name="Labutti K."/>
            <person name="Salamov A."/>
            <person name="Andreopoulos B."/>
            <person name="Baker S."/>
            <person name="Barry K."/>
            <person name="Bills G."/>
            <person name="Bluhm B."/>
            <person name="Cannon C."/>
            <person name="Castanera R."/>
            <person name="Culley D."/>
            <person name="Daum C."/>
            <person name="Ezra D."/>
            <person name="Gonzalez J."/>
            <person name="Henrissat B."/>
            <person name="Kuo A."/>
            <person name="Liang C."/>
            <person name="Lipzen A."/>
            <person name="Lutzoni F."/>
            <person name="Magnuson J."/>
            <person name="Mondo S."/>
            <person name="Nolan M."/>
            <person name="Ohm R."/>
            <person name="Pangilinan J."/>
            <person name="Park H.-J."/>
            <person name="Ramirez L."/>
            <person name="Alfaro M."/>
            <person name="Sun H."/>
            <person name="Tritt A."/>
            <person name="Yoshinaga Y."/>
            <person name="Zwiers L.-H."/>
            <person name="Turgeon B."/>
            <person name="Goodwin S."/>
            <person name="Spatafora J."/>
            <person name="Crous P."/>
            <person name="Grigoriev I."/>
        </authorList>
    </citation>
    <scope>NUCLEOTIDE SEQUENCE</scope>
    <source>
        <strain evidence="14">CBS 260.36</strain>
    </source>
</reference>
<keyword evidence="9" id="KW-0342">GTP-binding</keyword>
<dbReference type="GO" id="GO:0005741">
    <property type="term" value="C:mitochondrial outer membrane"/>
    <property type="evidence" value="ECO:0007669"/>
    <property type="project" value="UniProtKB-SubCell"/>
</dbReference>
<feature type="region of interest" description="Disordered" evidence="12">
    <location>
        <begin position="135"/>
        <end position="211"/>
    </location>
</feature>
<evidence type="ECO:0000256" key="11">
    <source>
        <dbReference type="ARBA" id="ARBA00048548"/>
    </source>
</evidence>